<organism evidence="2 3">
    <name type="scientific">Aeromicrobium chenweiae</name>
    <dbReference type="NCBI Taxonomy" id="2079793"/>
    <lineage>
        <taxon>Bacteria</taxon>
        <taxon>Bacillati</taxon>
        <taxon>Actinomycetota</taxon>
        <taxon>Actinomycetes</taxon>
        <taxon>Propionibacteriales</taxon>
        <taxon>Nocardioidaceae</taxon>
        <taxon>Aeromicrobium</taxon>
    </lineage>
</organism>
<dbReference type="Gene3D" id="3.40.710.10">
    <property type="entry name" value="DD-peptidase/beta-lactamase superfamily"/>
    <property type="match status" value="1"/>
</dbReference>
<dbReference type="SUPFAM" id="SSF56601">
    <property type="entry name" value="beta-lactamase/transpeptidase-like"/>
    <property type="match status" value="1"/>
</dbReference>
<proteinExistence type="predicted"/>
<evidence type="ECO:0000313" key="3">
    <source>
        <dbReference type="Proteomes" id="UP000244384"/>
    </source>
</evidence>
<dbReference type="GO" id="GO:0008800">
    <property type="term" value="F:beta-lactamase activity"/>
    <property type="evidence" value="ECO:0007669"/>
    <property type="project" value="InterPro"/>
</dbReference>
<dbReference type="AlphaFoldDB" id="A0A2S0WHU8"/>
<feature type="domain" description="Beta-lactamase class A catalytic" evidence="1">
    <location>
        <begin position="15"/>
        <end position="238"/>
    </location>
</feature>
<dbReference type="GO" id="GO:0030655">
    <property type="term" value="P:beta-lactam antibiotic catabolic process"/>
    <property type="evidence" value="ECO:0007669"/>
    <property type="project" value="InterPro"/>
</dbReference>
<reference evidence="3" key="1">
    <citation type="submission" date="2018-01" db="EMBL/GenBank/DDBJ databases">
        <authorList>
            <person name="Li J."/>
        </authorList>
    </citation>
    <scope>NUCLEOTIDE SEQUENCE [LARGE SCALE GENOMIC DNA]</scope>
    <source>
        <strain evidence="3">592</strain>
    </source>
</reference>
<dbReference type="Proteomes" id="UP000244384">
    <property type="component" value="Chromosome"/>
</dbReference>
<dbReference type="KEGG" id="aez:C3E78_00955"/>
<dbReference type="InterPro" id="IPR000871">
    <property type="entry name" value="Beta-lactam_class-A"/>
</dbReference>
<evidence type="ECO:0000259" key="1">
    <source>
        <dbReference type="Pfam" id="PF13354"/>
    </source>
</evidence>
<dbReference type="Pfam" id="PF13354">
    <property type="entry name" value="Beta-lactamase2"/>
    <property type="match status" value="1"/>
</dbReference>
<dbReference type="InterPro" id="IPR012338">
    <property type="entry name" value="Beta-lactam/transpept-like"/>
</dbReference>
<gene>
    <name evidence="2" type="ORF">C3E78_00955</name>
</gene>
<accession>A0A5F2EVI5</accession>
<sequence length="270" mass="28763">MIVLLPALSDDVDWSVCVRDATSSQVLASVEPDRVSRTASIGKLFLLIEIARRSEEGTLDLAERLARTPDVAVAESGLWYLLRQDSLAIDDLCWLVGGFSDNYATNVLVRHVGIDAIAATTASLGFERSALLDIVRDDRGPEHPWTLSAGCAGELSDLMARLHRDEIVSADVSARVLRWIAANADLSMVAAAFGLDPLAHADPDRGITLVNKTGTISTVRADVGVVAGPEARVAYAVLASWSEEAPDDPRDRVLADMAAVGAVLRSHVAG</sequence>
<keyword evidence="3" id="KW-1185">Reference proteome</keyword>
<accession>A0A2S0WHU8</accession>
<dbReference type="EMBL" id="CP026952">
    <property type="protein sequence ID" value="AWB90909.1"/>
    <property type="molecule type" value="Genomic_DNA"/>
</dbReference>
<name>A0A2S0WHU8_9ACTN</name>
<protein>
    <submittedName>
        <fullName evidence="2">Serine hydrolase</fullName>
    </submittedName>
</protein>
<dbReference type="GO" id="GO:0046677">
    <property type="term" value="P:response to antibiotic"/>
    <property type="evidence" value="ECO:0007669"/>
    <property type="project" value="InterPro"/>
</dbReference>
<dbReference type="InterPro" id="IPR045155">
    <property type="entry name" value="Beta-lactam_cat"/>
</dbReference>
<keyword evidence="2" id="KW-0378">Hydrolase</keyword>
<evidence type="ECO:0000313" key="2">
    <source>
        <dbReference type="EMBL" id="AWB90909.1"/>
    </source>
</evidence>
<dbReference type="PANTHER" id="PTHR35333:SF3">
    <property type="entry name" value="BETA-LACTAMASE-TYPE TRANSPEPTIDASE FOLD CONTAINING PROTEIN"/>
    <property type="match status" value="1"/>
</dbReference>
<dbReference type="PANTHER" id="PTHR35333">
    <property type="entry name" value="BETA-LACTAMASE"/>
    <property type="match status" value="1"/>
</dbReference>